<evidence type="ECO:0000259" key="3">
    <source>
        <dbReference type="Pfam" id="PF22939"/>
    </source>
</evidence>
<dbReference type="Gene3D" id="2.130.10.10">
    <property type="entry name" value="YVTN repeat-like/Quinoprotein amine dehydrogenase"/>
    <property type="match status" value="3"/>
</dbReference>
<feature type="domain" description="Nephrocystin 3-like N-terminal" evidence="4">
    <location>
        <begin position="222"/>
        <end position="384"/>
    </location>
</feature>
<dbReference type="InterPro" id="IPR029058">
    <property type="entry name" value="AB_hydrolase_fold"/>
</dbReference>
<keyword evidence="2" id="KW-0853">WD repeat</keyword>
<dbReference type="Pfam" id="PF22939">
    <property type="entry name" value="WHD_GPIID"/>
    <property type="match status" value="1"/>
</dbReference>
<dbReference type="SUPFAM" id="SSF53474">
    <property type="entry name" value="alpha/beta-Hydrolases"/>
    <property type="match status" value="1"/>
</dbReference>
<protein>
    <recommendedName>
        <fullName evidence="7">Vegetative incompatibility protein HET-E-1</fullName>
    </recommendedName>
</protein>
<feature type="domain" description="GPI inositol-deacylase winged helix" evidence="3">
    <location>
        <begin position="502"/>
        <end position="577"/>
    </location>
</feature>
<sequence length="1465" mass="165688">MRFAKDDSDNDLNVGSKPIIFVVHSMGGLVVKKAYLLGIHDVNYKAIIESISAVIFLSTPHRGTNLAEVLNRIVSATFQSSKSFISDLNKSSFAIEELNEQFRHLAPSLSIWSFYETLTTSIGPRKIMVLEKDSSILGYPTEISKPLHADHQGMCKYNSPSDMNYVSVKNAIKSLVSQFMRKAESESGATDVEIKATLTDLFRGCLISEDDYNALRQRRVPGTCHWILEDRNFLSWFSPSHESRVLWYSALPASGKSILSTYVIDHCKSSTTGCQFFHFKYSDPGKRSVANCFRSLAFQLAKDVPKFGKLLCDASRESLGLETNDVTMIWRNTFHSILAQSSIEGPLYWIIDALDECDGPKTLLGCLKGLSTITVPIRILILSRNTDVLSVAFDRLSHIVPVTIVEKSDGSHNLEDIKVLVKQELEHIHCSSEFRQQLSQNIIRRSEGNFLWTKLVLDELMYCHTEESIQEVLNEVPDDMNLMYERMEKSLIDSTRRSNAPLIKALLEWTICAQRSLKLNEISQALKPEFTGFLDLKRTIKEACGQFIQIDEGGNVSMLHHTTSEYFSRNNGSQFSINPLATHAKLFLKTISALEEPTLRWSLSESRHALQLSQPFVFYSAISWSYHLGHCQSVSSENLDRLMSFFRSPAVLSWIYILSLLRRLDVLTKASRVLALFVRNTRKRDAQKNPMLHRLSDLELLEEWIVDIAKIVGKFGRNLVSEPEVIYNVIPAVSPGKTAISRLFRDTQPTIQVQGNENGQWNDNLGRFALPSDSRAWRIACAVKHLAVLELNGRVRIWDPSSFMEIRCISHPESVTAMAFNANGTKLVTYGLRTTRIWSVASGRELLAFNNPPLTKAMEISFIEKDTKLLFGGDDNIIRYAICDVSNPEWQIVHPNVLLKETHDGGGTFVNSPMCLAFSDNKDYVGVSYRGAPLSVWRISDGKCIGRCKRSKDVQHTDRRPSTNWFAVDRFTWNPVSGHILGIYKDGCIFKWHPFTGENFEVRKPADEITASPNGKLFATSSSDGSIRVWNFAFFTIIYQLSAEDLVTTLAFSPDSRRFYDLRGGVVNAWEPDVVARFNENDGHTSDTNSEEQSSTTISRISEERIPYVDCITAIAPSPDRARYCAGFENGTVLLFEDQNIKPSEVANFGYFLDITHIVWSENSVFIAIATLAGDVLIKSIHRDQGEVRFSSLPKPEAHSNESKTKFRGDSFSIQGLIFSLDSEFLFVWTERECFVCAVRTGSLQAYLENEAGYEKKWFRHPKNHDILLAFSTQSTEAYSWKTLTKLWSSDFVKSSLDNKLNKQDLTSKLKAAKLGPTDQSKSLLRVIVSPVSEYSMLSFGDNTLSRDIGIFKTAEISDSVRSKVELTYVPLHIARRVYAPLGILKNQRLIFLDHELWLCSYCLGANDSLSETYERFYFIPRDWANAGSLEKCVLDSNGMLLWPREGQVLRIECDFDYAPAFRSL</sequence>
<dbReference type="Proteomes" id="UP000696573">
    <property type="component" value="Unassembled WGS sequence"/>
</dbReference>
<evidence type="ECO:0000313" key="6">
    <source>
        <dbReference type="Proteomes" id="UP000696573"/>
    </source>
</evidence>
<dbReference type="SUPFAM" id="SSF52540">
    <property type="entry name" value="P-loop containing nucleoside triphosphate hydrolases"/>
    <property type="match status" value="1"/>
</dbReference>
<evidence type="ECO:0008006" key="7">
    <source>
        <dbReference type="Google" id="ProtNLM"/>
    </source>
</evidence>
<accession>A0A9N9V3B6</accession>
<reference evidence="5" key="1">
    <citation type="submission" date="2021-10" db="EMBL/GenBank/DDBJ databases">
        <authorList>
            <person name="Piombo E."/>
        </authorList>
    </citation>
    <scope>NUCLEOTIDE SEQUENCE</scope>
</reference>
<dbReference type="SMART" id="SM00320">
    <property type="entry name" value="WD40"/>
    <property type="match status" value="4"/>
</dbReference>
<dbReference type="InterPro" id="IPR056884">
    <property type="entry name" value="NPHP3-like_N"/>
</dbReference>
<dbReference type="InterPro" id="IPR054471">
    <property type="entry name" value="GPIID_WHD"/>
</dbReference>
<evidence type="ECO:0000256" key="1">
    <source>
        <dbReference type="ARBA" id="ARBA00022737"/>
    </source>
</evidence>
<evidence type="ECO:0000313" key="5">
    <source>
        <dbReference type="EMBL" id="CAH0017072.1"/>
    </source>
</evidence>
<dbReference type="InterPro" id="IPR001680">
    <property type="entry name" value="WD40_rpt"/>
</dbReference>
<dbReference type="PANTHER" id="PTHR10039:SF16">
    <property type="entry name" value="GPI INOSITOL-DEACYLASE"/>
    <property type="match status" value="1"/>
</dbReference>
<name>A0A9N9V3B6_9HYPO</name>
<dbReference type="Gene3D" id="3.40.50.1820">
    <property type="entry name" value="alpha/beta hydrolase"/>
    <property type="match status" value="1"/>
</dbReference>
<dbReference type="InterPro" id="IPR015943">
    <property type="entry name" value="WD40/YVTN_repeat-like_dom_sf"/>
</dbReference>
<evidence type="ECO:0000256" key="2">
    <source>
        <dbReference type="PROSITE-ProRule" id="PRU00221"/>
    </source>
</evidence>
<feature type="repeat" description="WD" evidence="2">
    <location>
        <begin position="1009"/>
        <end position="1031"/>
    </location>
</feature>
<dbReference type="InterPro" id="IPR011047">
    <property type="entry name" value="Quinoprotein_ADH-like_sf"/>
</dbReference>
<dbReference type="SUPFAM" id="SSF69322">
    <property type="entry name" value="Tricorn protease domain 2"/>
    <property type="match status" value="1"/>
</dbReference>
<dbReference type="PANTHER" id="PTHR10039">
    <property type="entry name" value="AMELOGENIN"/>
    <property type="match status" value="1"/>
</dbReference>
<dbReference type="Pfam" id="PF24883">
    <property type="entry name" value="NPHP3_N"/>
    <property type="match status" value="1"/>
</dbReference>
<dbReference type="EMBL" id="CABFNQ020000492">
    <property type="protein sequence ID" value="CAH0017072.1"/>
    <property type="molecule type" value="Genomic_DNA"/>
</dbReference>
<gene>
    <name evidence="5" type="ORF">CRHIZ90672A_00014848</name>
</gene>
<evidence type="ECO:0000259" key="4">
    <source>
        <dbReference type="Pfam" id="PF24883"/>
    </source>
</evidence>
<dbReference type="Gene3D" id="3.40.50.300">
    <property type="entry name" value="P-loop containing nucleotide triphosphate hydrolases"/>
    <property type="match status" value="1"/>
</dbReference>
<organism evidence="5 6">
    <name type="scientific">Clonostachys rhizophaga</name>
    <dbReference type="NCBI Taxonomy" id="160324"/>
    <lineage>
        <taxon>Eukaryota</taxon>
        <taxon>Fungi</taxon>
        <taxon>Dikarya</taxon>
        <taxon>Ascomycota</taxon>
        <taxon>Pezizomycotina</taxon>
        <taxon>Sordariomycetes</taxon>
        <taxon>Hypocreomycetidae</taxon>
        <taxon>Hypocreales</taxon>
        <taxon>Bionectriaceae</taxon>
        <taxon>Clonostachys</taxon>
    </lineage>
</organism>
<dbReference type="SUPFAM" id="SSF50998">
    <property type="entry name" value="Quinoprotein alcohol dehydrogenase-like"/>
    <property type="match status" value="1"/>
</dbReference>
<comment type="caution">
    <text evidence="5">The sequence shown here is derived from an EMBL/GenBank/DDBJ whole genome shotgun (WGS) entry which is preliminary data.</text>
</comment>
<dbReference type="PROSITE" id="PS50082">
    <property type="entry name" value="WD_REPEATS_2"/>
    <property type="match status" value="1"/>
</dbReference>
<dbReference type="Pfam" id="PF00400">
    <property type="entry name" value="WD40"/>
    <property type="match status" value="1"/>
</dbReference>
<dbReference type="OrthoDB" id="194358at2759"/>
<keyword evidence="1" id="KW-0677">Repeat</keyword>
<keyword evidence="6" id="KW-1185">Reference proteome</keyword>
<proteinExistence type="predicted"/>
<dbReference type="InterPro" id="IPR027417">
    <property type="entry name" value="P-loop_NTPase"/>
</dbReference>